<keyword evidence="1" id="KW-0805">Transcription regulation</keyword>
<dbReference type="EMBL" id="CP000930">
    <property type="protein sequence ID" value="ABZ85586.1"/>
    <property type="molecule type" value="Genomic_DNA"/>
</dbReference>
<protein>
    <submittedName>
        <fullName evidence="5">Transcriptional regulator, marr family</fullName>
    </submittedName>
</protein>
<evidence type="ECO:0000256" key="3">
    <source>
        <dbReference type="ARBA" id="ARBA00023163"/>
    </source>
</evidence>
<dbReference type="GO" id="GO:0003677">
    <property type="term" value="F:DNA binding"/>
    <property type="evidence" value="ECO:0007669"/>
    <property type="project" value="UniProtKB-KW"/>
</dbReference>
<dbReference type="GO" id="GO:0003700">
    <property type="term" value="F:DNA-binding transcription factor activity"/>
    <property type="evidence" value="ECO:0007669"/>
    <property type="project" value="InterPro"/>
</dbReference>
<dbReference type="InterPro" id="IPR036388">
    <property type="entry name" value="WH-like_DNA-bd_sf"/>
</dbReference>
<evidence type="ECO:0000256" key="2">
    <source>
        <dbReference type="ARBA" id="ARBA00023125"/>
    </source>
</evidence>
<dbReference type="InterPro" id="IPR000835">
    <property type="entry name" value="HTH_MarR-typ"/>
</dbReference>
<accession>B0TEA4</accession>
<evidence type="ECO:0000256" key="1">
    <source>
        <dbReference type="ARBA" id="ARBA00023015"/>
    </source>
</evidence>
<dbReference type="RefSeq" id="WP_012284060.1">
    <property type="nucleotide sequence ID" value="NC_010337.2"/>
</dbReference>
<dbReference type="SMART" id="SM00347">
    <property type="entry name" value="HTH_MARR"/>
    <property type="match status" value="1"/>
</dbReference>
<feature type="domain" description="HTH marR-type" evidence="4">
    <location>
        <begin position="3"/>
        <end position="139"/>
    </location>
</feature>
<gene>
    <name evidence="5" type="ORF">HM1_3081</name>
</gene>
<dbReference type="PROSITE" id="PS50995">
    <property type="entry name" value="HTH_MARR_2"/>
    <property type="match status" value="1"/>
</dbReference>
<name>B0TEA4_HELMI</name>
<dbReference type="AlphaFoldDB" id="B0TEA4"/>
<dbReference type="PANTHER" id="PTHR42756">
    <property type="entry name" value="TRANSCRIPTIONAL REGULATOR, MARR"/>
    <property type="match status" value="1"/>
</dbReference>
<dbReference type="KEGG" id="hmo:HM1_3081"/>
<dbReference type="Gene3D" id="1.10.10.10">
    <property type="entry name" value="Winged helix-like DNA-binding domain superfamily/Winged helix DNA-binding domain"/>
    <property type="match status" value="1"/>
</dbReference>
<dbReference type="Pfam" id="PF12802">
    <property type="entry name" value="MarR_2"/>
    <property type="match status" value="1"/>
</dbReference>
<dbReference type="HOGENOM" id="CLU_083287_18_3_9"/>
<dbReference type="SUPFAM" id="SSF46785">
    <property type="entry name" value="Winged helix' DNA-binding domain"/>
    <property type="match status" value="1"/>
</dbReference>
<keyword evidence="2" id="KW-0238">DNA-binding</keyword>
<keyword evidence="6" id="KW-1185">Reference proteome</keyword>
<reference evidence="5 6" key="1">
    <citation type="journal article" date="2008" name="J. Bacteriol.">
        <title>The genome of Heliobacterium modesticaldum, a phototrophic representative of the Firmicutes containing the simplest photosynthetic apparatus.</title>
        <authorList>
            <person name="Sattley W.M."/>
            <person name="Madigan M.T."/>
            <person name="Swingley W.D."/>
            <person name="Cheung P.C."/>
            <person name="Clocksin K.M."/>
            <person name="Conrad A.L."/>
            <person name="Dejesa L.C."/>
            <person name="Honchak B.M."/>
            <person name="Jung D.O."/>
            <person name="Karbach L.E."/>
            <person name="Kurdoglu A."/>
            <person name="Lahiri S."/>
            <person name="Mastrian S.D."/>
            <person name="Page L.E."/>
            <person name="Taylor H.L."/>
            <person name="Wang Z.T."/>
            <person name="Raymond J."/>
            <person name="Chen M."/>
            <person name="Blankenship R.E."/>
            <person name="Touchman J.W."/>
        </authorList>
    </citation>
    <scope>NUCLEOTIDE SEQUENCE [LARGE SCALE GENOMIC DNA]</scope>
    <source>
        <strain evidence="6">ATCC 51547 / Ice1</strain>
    </source>
</reference>
<dbReference type="PANTHER" id="PTHR42756:SF1">
    <property type="entry name" value="TRANSCRIPTIONAL REPRESSOR OF EMRAB OPERON"/>
    <property type="match status" value="1"/>
</dbReference>
<evidence type="ECO:0000313" key="5">
    <source>
        <dbReference type="EMBL" id="ABZ85586.1"/>
    </source>
</evidence>
<proteinExistence type="predicted"/>
<organism evidence="5 6">
    <name type="scientific">Heliobacterium modesticaldum (strain ATCC 51547 / Ice1)</name>
    <dbReference type="NCBI Taxonomy" id="498761"/>
    <lineage>
        <taxon>Bacteria</taxon>
        <taxon>Bacillati</taxon>
        <taxon>Bacillota</taxon>
        <taxon>Clostridia</taxon>
        <taxon>Eubacteriales</taxon>
        <taxon>Heliobacteriaceae</taxon>
        <taxon>Heliomicrobium</taxon>
    </lineage>
</organism>
<dbReference type="OrthoDB" id="9799663at2"/>
<evidence type="ECO:0000259" key="4">
    <source>
        <dbReference type="PROSITE" id="PS50995"/>
    </source>
</evidence>
<dbReference type="Proteomes" id="UP000008550">
    <property type="component" value="Chromosome"/>
</dbReference>
<sequence length="143" mass="16848">MRKNSAIYLIGRLRGKVHQFLEQQLRDQGIDDIIVSQGYILAALYKNQGQLTMKDLAQRVKRDKSTITYLVDKLIRNHYVIKVKCQEDQRVTWVKLTDKGIAFQPIFDEISRKLIEQFYLPFTEEEAVLLERLLEKGNAHWPD</sequence>
<dbReference type="PRINTS" id="PR00598">
    <property type="entry name" value="HTHMARR"/>
</dbReference>
<dbReference type="InterPro" id="IPR036390">
    <property type="entry name" value="WH_DNA-bd_sf"/>
</dbReference>
<dbReference type="eggNOG" id="COG1846">
    <property type="taxonomic scope" value="Bacteria"/>
</dbReference>
<keyword evidence="3" id="KW-0804">Transcription</keyword>
<evidence type="ECO:0000313" key="6">
    <source>
        <dbReference type="Proteomes" id="UP000008550"/>
    </source>
</evidence>